<feature type="domain" description="Membrane transport protein MMPL" evidence="8">
    <location>
        <begin position="428"/>
        <end position="735"/>
    </location>
</feature>
<evidence type="ECO:0000313" key="10">
    <source>
        <dbReference type="Proteomes" id="UP000612899"/>
    </source>
</evidence>
<feature type="transmembrane region" description="Helical" evidence="7">
    <location>
        <begin position="672"/>
        <end position="693"/>
    </location>
</feature>
<evidence type="ECO:0000313" key="9">
    <source>
        <dbReference type="EMBL" id="GIH02950.1"/>
    </source>
</evidence>
<evidence type="ECO:0000256" key="5">
    <source>
        <dbReference type="ARBA" id="ARBA00022989"/>
    </source>
</evidence>
<evidence type="ECO:0000256" key="7">
    <source>
        <dbReference type="SAM" id="Phobius"/>
    </source>
</evidence>
<dbReference type="PANTHER" id="PTHR33406">
    <property type="entry name" value="MEMBRANE PROTEIN MJ1562-RELATED"/>
    <property type="match status" value="1"/>
</dbReference>
<keyword evidence="10" id="KW-1185">Reference proteome</keyword>
<feature type="transmembrane region" description="Helical" evidence="7">
    <location>
        <begin position="224"/>
        <end position="245"/>
    </location>
</feature>
<keyword evidence="6 7" id="KW-0472">Membrane</keyword>
<keyword evidence="5 7" id="KW-1133">Transmembrane helix</keyword>
<proteinExistence type="inferred from homology"/>
<feature type="transmembrane region" description="Helical" evidence="7">
    <location>
        <begin position="626"/>
        <end position="651"/>
    </location>
</feature>
<dbReference type="GO" id="GO:0005886">
    <property type="term" value="C:plasma membrane"/>
    <property type="evidence" value="ECO:0007669"/>
    <property type="project" value="UniProtKB-SubCell"/>
</dbReference>
<feature type="transmembrane region" description="Helical" evidence="7">
    <location>
        <begin position="193"/>
        <end position="217"/>
    </location>
</feature>
<evidence type="ECO:0000259" key="8">
    <source>
        <dbReference type="Pfam" id="PF03176"/>
    </source>
</evidence>
<evidence type="ECO:0000256" key="4">
    <source>
        <dbReference type="ARBA" id="ARBA00022692"/>
    </source>
</evidence>
<evidence type="ECO:0000256" key="3">
    <source>
        <dbReference type="ARBA" id="ARBA00022475"/>
    </source>
</evidence>
<dbReference type="AlphaFoldDB" id="A0A8J3VDR1"/>
<feature type="transmembrane region" description="Helical" evidence="7">
    <location>
        <begin position="394"/>
        <end position="414"/>
    </location>
</feature>
<dbReference type="PANTHER" id="PTHR33406:SF6">
    <property type="entry name" value="MEMBRANE PROTEIN YDGH-RELATED"/>
    <property type="match status" value="1"/>
</dbReference>
<accession>A0A8J3VDR1</accession>
<feature type="transmembrane region" description="Helical" evidence="7">
    <location>
        <begin position="300"/>
        <end position="321"/>
    </location>
</feature>
<evidence type="ECO:0000256" key="1">
    <source>
        <dbReference type="ARBA" id="ARBA00004651"/>
    </source>
</evidence>
<sequence length="753" mass="78626">MSEQEPPRSRWHPSALLAAYARVVVWLRWPVVAFWIAAAAASMLFLPAPGNSGSDLEKLVSTDNAAVQSEIRSFDKFGFPLLSRVAIVQRNPEGLPMATQTEALARARAVSEGAFPDVAPIVAAVPVTNTMGLFPGSREDGTTVITLLFTPPDVTFAKQLAAAQKFVETHYDADDAVVGVTGSVPARVEQGRILLSSLTLLEVATVAAVFFIVAIAFRSLVAPLLALSVAGVAILLTLHIGGALADRMGVPVPQETQPLLIALLLGVVTDYVVFYLSAVRGRLAAGAGRLDAAREATARFTPIIATAGATAAAGTGALIVAQSPAFRAFGPGMALAVLIGMLVAVTLVPALLAILGSAALWAPARRWAIKPADPAAEAESRTGGRWARLITMPFFAFIVLIVCTGGLIAAALPIRDLTLGVSFVESLPAGHPTRKAATEAQTGFARGILSPTELLVQGDGVASRQAELTALQESLGRVPGVAAVLGPGTEALPEGLNVFDAKDGSAVRYLLVLSDEPLGASAVNTLSRLQDDLPGMLKSAGLAQVQTSFGGDTALAKVVVDQTTSDLGRIAIAALLANLLFLILFMRALIAPVALLACSVLAIAATLGLTTWLFQDVLGGDGLTFYVPFAAAVLLVALGSDYNIFGIGPAWKEARTRPLREALAMTLPQSARAIRTAAITLAISFGLLVLVPLRPFQELAFALSVGIVIDAFIVRSLLAPALLTIIGSASDWPGRQLFQRVVYVRRRALDPTD</sequence>
<feature type="transmembrane region" description="Helical" evidence="7">
    <location>
        <begin position="257"/>
        <end position="279"/>
    </location>
</feature>
<dbReference type="InterPro" id="IPR050545">
    <property type="entry name" value="Mycobact_MmpL"/>
</dbReference>
<feature type="transmembrane region" description="Helical" evidence="7">
    <location>
        <begin position="593"/>
        <end position="614"/>
    </location>
</feature>
<dbReference type="Pfam" id="PF03176">
    <property type="entry name" value="MMPL"/>
    <property type="match status" value="2"/>
</dbReference>
<organism evidence="9 10">
    <name type="scientific">Rhizocola hellebori</name>
    <dbReference type="NCBI Taxonomy" id="1392758"/>
    <lineage>
        <taxon>Bacteria</taxon>
        <taxon>Bacillati</taxon>
        <taxon>Actinomycetota</taxon>
        <taxon>Actinomycetes</taxon>
        <taxon>Micromonosporales</taxon>
        <taxon>Micromonosporaceae</taxon>
        <taxon>Rhizocola</taxon>
    </lineage>
</organism>
<comment type="similarity">
    <text evidence="2">Belongs to the resistance-nodulation-cell division (RND) (TC 2.A.6) family. MmpL subfamily.</text>
</comment>
<feature type="transmembrane region" description="Helical" evidence="7">
    <location>
        <begin position="333"/>
        <end position="361"/>
    </location>
</feature>
<dbReference type="Proteomes" id="UP000612899">
    <property type="component" value="Unassembled WGS sequence"/>
</dbReference>
<name>A0A8J3VDR1_9ACTN</name>
<comment type="subcellular location">
    <subcellularLocation>
        <location evidence="1">Cell membrane</location>
        <topology evidence="1">Multi-pass membrane protein</topology>
    </subcellularLocation>
</comment>
<evidence type="ECO:0000256" key="6">
    <source>
        <dbReference type="ARBA" id="ARBA00023136"/>
    </source>
</evidence>
<dbReference type="InterPro" id="IPR004869">
    <property type="entry name" value="MMPL_dom"/>
</dbReference>
<dbReference type="EMBL" id="BONY01000005">
    <property type="protein sequence ID" value="GIH02950.1"/>
    <property type="molecule type" value="Genomic_DNA"/>
</dbReference>
<evidence type="ECO:0000256" key="2">
    <source>
        <dbReference type="ARBA" id="ARBA00010157"/>
    </source>
</evidence>
<gene>
    <name evidence="9" type="ORF">Rhe02_10170</name>
</gene>
<dbReference type="SUPFAM" id="SSF82866">
    <property type="entry name" value="Multidrug efflux transporter AcrB transmembrane domain"/>
    <property type="match status" value="2"/>
</dbReference>
<protein>
    <submittedName>
        <fullName evidence="9">Membrane protein</fullName>
    </submittedName>
</protein>
<keyword evidence="4 7" id="KW-0812">Transmembrane</keyword>
<feature type="domain" description="Membrane transport protein MMPL" evidence="8">
    <location>
        <begin position="150"/>
        <end position="389"/>
    </location>
</feature>
<comment type="caution">
    <text evidence="9">The sequence shown here is derived from an EMBL/GenBank/DDBJ whole genome shotgun (WGS) entry which is preliminary data.</text>
</comment>
<dbReference type="Gene3D" id="1.20.1640.10">
    <property type="entry name" value="Multidrug efflux transporter AcrB transmembrane domain"/>
    <property type="match status" value="2"/>
</dbReference>
<feature type="transmembrane region" description="Helical" evidence="7">
    <location>
        <begin position="567"/>
        <end position="586"/>
    </location>
</feature>
<reference evidence="9" key="1">
    <citation type="submission" date="2021-01" db="EMBL/GenBank/DDBJ databases">
        <title>Whole genome shotgun sequence of Rhizocola hellebori NBRC 109834.</title>
        <authorList>
            <person name="Komaki H."/>
            <person name="Tamura T."/>
        </authorList>
    </citation>
    <scope>NUCLEOTIDE SEQUENCE</scope>
    <source>
        <strain evidence="9">NBRC 109834</strain>
    </source>
</reference>
<dbReference type="RefSeq" id="WP_203906883.1">
    <property type="nucleotide sequence ID" value="NZ_BONY01000005.1"/>
</dbReference>
<keyword evidence="3" id="KW-1003">Cell membrane</keyword>
<feature type="transmembrane region" description="Helical" evidence="7">
    <location>
        <begin position="20"/>
        <end position="46"/>
    </location>
</feature>
<feature type="transmembrane region" description="Helical" evidence="7">
    <location>
        <begin position="699"/>
        <end position="726"/>
    </location>
</feature>